<dbReference type="Proteomes" id="UP000514715">
    <property type="component" value="Chromosome"/>
</dbReference>
<organism evidence="3 7">
    <name type="scientific">Escherichia coli</name>
    <dbReference type="NCBI Taxonomy" id="562"/>
    <lineage>
        <taxon>Bacteria</taxon>
        <taxon>Pseudomonadati</taxon>
        <taxon>Pseudomonadota</taxon>
        <taxon>Gammaproteobacteria</taxon>
        <taxon>Enterobacterales</taxon>
        <taxon>Enterobacteriaceae</taxon>
        <taxon>Escherichia</taxon>
    </lineage>
</organism>
<feature type="domain" description="AAA+ ATPase" evidence="1">
    <location>
        <begin position="29"/>
        <end position="367"/>
    </location>
</feature>
<dbReference type="InterPro" id="IPR027417">
    <property type="entry name" value="P-loop_NTPase"/>
</dbReference>
<dbReference type="GO" id="GO:0005524">
    <property type="term" value="F:ATP binding"/>
    <property type="evidence" value="ECO:0007669"/>
    <property type="project" value="UniProtKB-KW"/>
</dbReference>
<proteinExistence type="predicted"/>
<dbReference type="EMBL" id="DABGZR010000001">
    <property type="protein sequence ID" value="HAJ0994259.1"/>
    <property type="molecule type" value="Genomic_DNA"/>
</dbReference>
<dbReference type="InterPro" id="IPR003593">
    <property type="entry name" value="AAA+_ATPase"/>
</dbReference>
<reference evidence="5 6" key="2">
    <citation type="submission" date="2018-11" db="EMBL/GenBank/DDBJ databases">
        <title>Enterobacteriaceae from Patient.</title>
        <authorList>
            <person name="Shen C."/>
            <person name="Yang Y."/>
            <person name="Tian G."/>
        </authorList>
    </citation>
    <scope>NUCLEOTIDE SEQUENCE [LARGE SCALE GENOMIC DNA]</scope>
    <source>
        <strain evidence="5 6">GBGD28</strain>
    </source>
</reference>
<dbReference type="PANTHER" id="PTHR32182:SF23">
    <property type="entry name" value="ATP BINDING PROTEIN"/>
    <property type="match status" value="1"/>
</dbReference>
<dbReference type="SUPFAM" id="SSF52540">
    <property type="entry name" value="P-loop containing nucleoside triphosphate hydrolases"/>
    <property type="match status" value="1"/>
</dbReference>
<dbReference type="GO" id="GO:0016887">
    <property type="term" value="F:ATP hydrolysis activity"/>
    <property type="evidence" value="ECO:0007669"/>
    <property type="project" value="InterPro"/>
</dbReference>
<evidence type="ECO:0000313" key="3">
    <source>
        <dbReference type="EMBL" id="NGE87400.1"/>
    </source>
</evidence>
<dbReference type="GO" id="GO:0006302">
    <property type="term" value="P:double-strand break repair"/>
    <property type="evidence" value="ECO:0007669"/>
    <property type="project" value="TreeGrafter"/>
</dbReference>
<dbReference type="Pfam" id="PF13304">
    <property type="entry name" value="AAA_21"/>
    <property type="match status" value="1"/>
</dbReference>
<keyword evidence="5" id="KW-0547">Nucleotide-binding</keyword>
<dbReference type="InterPro" id="IPR003959">
    <property type="entry name" value="ATPase_AAA_core"/>
</dbReference>
<reference evidence="2" key="3">
    <citation type="submission" date="2019-09" db="EMBL/GenBank/DDBJ databases">
        <authorList>
            <consortium name="NCBI Pathogen Detection Project"/>
        </authorList>
    </citation>
    <scope>NUCLEOTIDE SEQUENCE</scope>
    <source>
        <strain evidence="2">EC00605</strain>
    </source>
</reference>
<dbReference type="Gene3D" id="3.40.50.300">
    <property type="entry name" value="P-loop containing nucleotide triphosphate hydrolases"/>
    <property type="match status" value="1"/>
</dbReference>
<name>A0A1D7Q2H8_ECOLX</name>
<evidence type="ECO:0000259" key="1">
    <source>
        <dbReference type="SMART" id="SM00382"/>
    </source>
</evidence>
<accession>A0A1D7Q2H8</accession>
<sequence length="452" mass="50816">MMNIRTLKLTNLGRFEELDVHLAPVEEFKSNVTVFIGNNGAGKTSILKSLATSLSWFVARVRTEKGNGSPIPEDAILNGRSSATIELQVLNTHPATEAATPYRWLLARTASGKKSTTASSLQEASQLAAFYRDQYTQNSGASFPLIAFYPVERVVLDVPLKIKERHNFLQLDGYDNALNQGIDFRRFFEWFRNREDAENESGLPQDVLDKLSTRIDLDNAVLNALTAIMASSRDRQLTAVRTAISRFMPGFSNLRVRRKPRLHMSIDKNGQTLNVLQLSQGEKSLMALVGDIARRLAMMNPMLENPLNGEGIVLIDEVDMHLHPTWQRTIIQRLTTTFPHCQFVLTTHSPLVISDCKDVLVYSLDDGELTQLPSLYGQDANTVLLNVMDTDIRNATVAEKLNDLLDLIQKNDFINANALLNTLSLELPENHLELVKARMLLRKQEIKHARNN</sequence>
<dbReference type="EMBL" id="CP057975">
    <property type="protein sequence ID" value="QMP47609.1"/>
    <property type="molecule type" value="Genomic_DNA"/>
</dbReference>
<evidence type="ECO:0000313" key="7">
    <source>
        <dbReference type="Proteomes" id="UP000472856"/>
    </source>
</evidence>
<dbReference type="GO" id="GO:0000731">
    <property type="term" value="P:DNA synthesis involved in DNA repair"/>
    <property type="evidence" value="ECO:0007669"/>
    <property type="project" value="TreeGrafter"/>
</dbReference>
<evidence type="ECO:0000313" key="8">
    <source>
        <dbReference type="Proteomes" id="UP000514715"/>
    </source>
</evidence>
<reference evidence="4 8" key="5">
    <citation type="submission" date="2020-06" db="EMBL/GenBank/DDBJ databases">
        <title>REHAB project genomes.</title>
        <authorList>
            <person name="Shaw L.P."/>
        </authorList>
    </citation>
    <scope>NUCLEOTIDE SEQUENCE [LARGE SCALE GENOMIC DNA]</scope>
    <source>
        <strain evidence="4 8">RHB07-C04</strain>
    </source>
</reference>
<evidence type="ECO:0000313" key="4">
    <source>
        <dbReference type="EMBL" id="QMP47609.1"/>
    </source>
</evidence>
<evidence type="ECO:0000313" key="2">
    <source>
        <dbReference type="EMBL" id="HAJ0994259.1"/>
    </source>
</evidence>
<dbReference type="EMBL" id="RQTU01000002">
    <property type="protein sequence ID" value="RRD77907.1"/>
    <property type="molecule type" value="Genomic_DNA"/>
</dbReference>
<keyword evidence="5" id="KW-0067">ATP-binding</keyword>
<dbReference type="Proteomes" id="UP000472856">
    <property type="component" value="Unassembled WGS sequence"/>
</dbReference>
<evidence type="ECO:0000313" key="6">
    <source>
        <dbReference type="Proteomes" id="UP000271008"/>
    </source>
</evidence>
<dbReference type="AlphaFoldDB" id="A0A1D7Q2H8"/>
<dbReference type="EMBL" id="JAAJRI010000002">
    <property type="protein sequence ID" value="NGE87400.1"/>
    <property type="molecule type" value="Genomic_DNA"/>
</dbReference>
<gene>
    <name evidence="5" type="ORF">EIA08_03605</name>
    <name evidence="3" type="ORF">G5603_04255</name>
    <name evidence="2" type="ORF">HL601_01345</name>
    <name evidence="4" type="ORF">HVW04_23310</name>
</gene>
<dbReference type="RefSeq" id="WP_022645928.1">
    <property type="nucleotide sequence ID" value="NZ_AP022098.1"/>
</dbReference>
<reference evidence="2" key="1">
    <citation type="journal article" date="2018" name="Genome Biol.">
        <title>SKESA: strategic k-mer extension for scrupulous assemblies.</title>
        <authorList>
            <person name="Souvorov A."/>
            <person name="Agarwala R."/>
            <person name="Lipman D.J."/>
        </authorList>
    </citation>
    <scope>NUCLEOTIDE SEQUENCE [LARGE SCALE GENOMIC DNA]</scope>
    <source>
        <strain evidence="2">EC00605</strain>
    </source>
</reference>
<dbReference type="SMART" id="SM00382">
    <property type="entry name" value="AAA"/>
    <property type="match status" value="1"/>
</dbReference>
<dbReference type="PANTHER" id="PTHR32182">
    <property type="entry name" value="DNA REPLICATION AND REPAIR PROTEIN RECF"/>
    <property type="match status" value="1"/>
</dbReference>
<evidence type="ECO:0000313" key="5">
    <source>
        <dbReference type="EMBL" id="RRD77907.1"/>
    </source>
</evidence>
<dbReference type="Proteomes" id="UP000271008">
    <property type="component" value="Unassembled WGS sequence"/>
</dbReference>
<protein>
    <submittedName>
        <fullName evidence="3">AAA family ATPase</fullName>
    </submittedName>
    <submittedName>
        <fullName evidence="5">ATP-binding protein</fullName>
    </submittedName>
</protein>
<reference evidence="3 7" key="4">
    <citation type="submission" date="2020-02" db="EMBL/GenBank/DDBJ databases">
        <title>WGS of Carbapenem-Resistant Enterobacteriaceae.</title>
        <authorList>
            <person name="Tokajian S."/>
            <person name="El Chaar M."/>
            <person name="El Khoury M."/>
        </authorList>
    </citation>
    <scope>NUCLEOTIDE SEQUENCE [LARGE SCALE GENOMIC DNA]</scope>
    <source>
        <strain evidence="3 7">ECM_75</strain>
    </source>
</reference>